<dbReference type="GO" id="GO:0030048">
    <property type="term" value="P:actin filament-based movement"/>
    <property type="evidence" value="ECO:0007669"/>
    <property type="project" value="TreeGrafter"/>
</dbReference>
<keyword evidence="11" id="KW-1185">Reference proteome</keyword>
<dbReference type="Gene3D" id="1.20.5.190">
    <property type="match status" value="1"/>
</dbReference>
<dbReference type="PRINTS" id="PR00193">
    <property type="entry name" value="MYOSINHEAVY"/>
</dbReference>
<dbReference type="GO" id="GO:0016459">
    <property type="term" value="C:myosin complex"/>
    <property type="evidence" value="ECO:0007669"/>
    <property type="project" value="UniProtKB-KW"/>
</dbReference>
<dbReference type="SUPFAM" id="SSF52540">
    <property type="entry name" value="P-loop containing nucleoside triphosphate hydrolases"/>
    <property type="match status" value="1"/>
</dbReference>
<feature type="domain" description="TH1" evidence="9">
    <location>
        <begin position="934"/>
        <end position="1118"/>
    </location>
</feature>
<dbReference type="SMART" id="SM00242">
    <property type="entry name" value="MYSc"/>
    <property type="match status" value="1"/>
</dbReference>
<evidence type="ECO:0000313" key="10">
    <source>
        <dbReference type="EMBL" id="KAJ7375349.1"/>
    </source>
</evidence>
<comment type="similarity">
    <text evidence="1 7">Belongs to the TRAFAC class myosin-kinesin ATPase superfamily. Myosin family.</text>
</comment>
<evidence type="ECO:0000256" key="6">
    <source>
        <dbReference type="ARBA" id="ARBA00023203"/>
    </source>
</evidence>
<evidence type="ECO:0000256" key="3">
    <source>
        <dbReference type="ARBA" id="ARBA00022840"/>
    </source>
</evidence>
<dbReference type="GO" id="GO:0000146">
    <property type="term" value="F:microfilament motor activity"/>
    <property type="evidence" value="ECO:0007669"/>
    <property type="project" value="TreeGrafter"/>
</dbReference>
<protein>
    <submittedName>
        <fullName evidence="10">Microtubule motor</fullName>
    </submittedName>
</protein>
<comment type="caution">
    <text evidence="10">The sequence shown here is derived from an EMBL/GenBank/DDBJ whole genome shotgun (WGS) entry which is preliminary data.</text>
</comment>
<dbReference type="GO" id="GO:0051015">
    <property type="term" value="F:actin filament binding"/>
    <property type="evidence" value="ECO:0007669"/>
    <property type="project" value="TreeGrafter"/>
</dbReference>
<evidence type="ECO:0000256" key="2">
    <source>
        <dbReference type="ARBA" id="ARBA00022741"/>
    </source>
</evidence>
<accession>A0A9W9Z6J2</accession>
<dbReference type="PANTHER" id="PTHR13140">
    <property type="entry name" value="MYOSIN"/>
    <property type="match status" value="1"/>
</dbReference>
<name>A0A9W9Z6J2_9CNID</name>
<dbReference type="PANTHER" id="PTHR13140:SF802">
    <property type="entry name" value="UNCONVENTIONAL MYOSIN-IB ISOFORM X1"/>
    <property type="match status" value="1"/>
</dbReference>
<dbReference type="FunFam" id="1.20.58.530:FF:000004">
    <property type="entry name" value="Unconventional myosin ID"/>
    <property type="match status" value="1"/>
</dbReference>
<dbReference type="GO" id="GO:0006897">
    <property type="term" value="P:endocytosis"/>
    <property type="evidence" value="ECO:0007669"/>
    <property type="project" value="TreeGrafter"/>
</dbReference>
<feature type="binding site" evidence="7">
    <location>
        <begin position="120"/>
        <end position="127"/>
    </location>
    <ligand>
        <name>ATP</name>
        <dbReference type="ChEBI" id="CHEBI:30616"/>
    </ligand>
</feature>
<dbReference type="InterPro" id="IPR036961">
    <property type="entry name" value="Kinesin_motor_dom_sf"/>
</dbReference>
<dbReference type="AlphaFoldDB" id="A0A9W9Z6J2"/>
<dbReference type="InterPro" id="IPR000048">
    <property type="entry name" value="IQ_motif_EF-hand-BS"/>
</dbReference>
<dbReference type="Gene3D" id="3.40.850.10">
    <property type="entry name" value="Kinesin motor domain"/>
    <property type="match status" value="1"/>
</dbReference>
<evidence type="ECO:0000256" key="1">
    <source>
        <dbReference type="ARBA" id="ARBA00008314"/>
    </source>
</evidence>
<dbReference type="Gene3D" id="1.20.58.530">
    <property type="match status" value="1"/>
</dbReference>
<evidence type="ECO:0000256" key="4">
    <source>
        <dbReference type="ARBA" id="ARBA00023123"/>
    </source>
</evidence>
<dbReference type="GO" id="GO:0007015">
    <property type="term" value="P:actin filament organization"/>
    <property type="evidence" value="ECO:0007669"/>
    <property type="project" value="TreeGrafter"/>
</dbReference>
<dbReference type="InterPro" id="IPR001609">
    <property type="entry name" value="Myosin_head_motor_dom-like"/>
</dbReference>
<dbReference type="InterPro" id="IPR036072">
    <property type="entry name" value="MYSc_Myo1"/>
</dbReference>
<keyword evidence="5 7" id="KW-0505">Motor protein</keyword>
<dbReference type="Gene3D" id="6.20.240.20">
    <property type="match status" value="1"/>
</dbReference>
<feature type="region of interest" description="Actin-binding" evidence="7">
    <location>
        <begin position="590"/>
        <end position="612"/>
    </location>
</feature>
<keyword evidence="2 7" id="KW-0547">Nucleotide-binding</keyword>
<dbReference type="GO" id="GO:0005524">
    <property type="term" value="F:ATP binding"/>
    <property type="evidence" value="ECO:0007669"/>
    <property type="project" value="UniProtKB-UniRule"/>
</dbReference>
<dbReference type="PROSITE" id="PS50096">
    <property type="entry name" value="IQ"/>
    <property type="match status" value="3"/>
</dbReference>
<dbReference type="InterPro" id="IPR027417">
    <property type="entry name" value="P-loop_NTPase"/>
</dbReference>
<proteinExistence type="inferred from homology"/>
<keyword evidence="4 7" id="KW-0518">Myosin</keyword>
<dbReference type="Gene3D" id="1.20.120.720">
    <property type="entry name" value="Myosin VI head, motor domain, U50 subdomain"/>
    <property type="match status" value="1"/>
</dbReference>
<organism evidence="10 11">
    <name type="scientific">Desmophyllum pertusum</name>
    <dbReference type="NCBI Taxonomy" id="174260"/>
    <lineage>
        <taxon>Eukaryota</taxon>
        <taxon>Metazoa</taxon>
        <taxon>Cnidaria</taxon>
        <taxon>Anthozoa</taxon>
        <taxon>Hexacorallia</taxon>
        <taxon>Scleractinia</taxon>
        <taxon>Caryophylliina</taxon>
        <taxon>Caryophylliidae</taxon>
        <taxon>Desmophyllum</taxon>
    </lineage>
</organism>
<evidence type="ECO:0000256" key="5">
    <source>
        <dbReference type="ARBA" id="ARBA00023175"/>
    </source>
</evidence>
<dbReference type="Pfam" id="PF00063">
    <property type="entry name" value="Myosin_head"/>
    <property type="match status" value="1"/>
</dbReference>
<dbReference type="GO" id="GO:0005886">
    <property type="term" value="C:plasma membrane"/>
    <property type="evidence" value="ECO:0007669"/>
    <property type="project" value="TreeGrafter"/>
</dbReference>
<evidence type="ECO:0000259" key="8">
    <source>
        <dbReference type="PROSITE" id="PS51456"/>
    </source>
</evidence>
<feature type="domain" description="Myosin motor" evidence="8">
    <location>
        <begin position="45"/>
        <end position="713"/>
    </location>
</feature>
<dbReference type="CDD" id="cd23767">
    <property type="entry name" value="IQCD"/>
    <property type="match status" value="2"/>
</dbReference>
<keyword evidence="6 7" id="KW-0009">Actin-binding</keyword>
<evidence type="ECO:0000259" key="9">
    <source>
        <dbReference type="PROSITE" id="PS51757"/>
    </source>
</evidence>
<dbReference type="EMBL" id="MU826826">
    <property type="protein sequence ID" value="KAJ7375349.1"/>
    <property type="molecule type" value="Genomic_DNA"/>
</dbReference>
<dbReference type="GO" id="GO:0005902">
    <property type="term" value="C:microvillus"/>
    <property type="evidence" value="ECO:0007669"/>
    <property type="project" value="TreeGrafter"/>
</dbReference>
<keyword evidence="3 7" id="KW-0067">ATP-binding</keyword>
<dbReference type="OrthoDB" id="6108017at2759"/>
<dbReference type="PROSITE" id="PS51757">
    <property type="entry name" value="TH1"/>
    <property type="match status" value="1"/>
</dbReference>
<reference evidence="10" key="1">
    <citation type="submission" date="2023-01" db="EMBL/GenBank/DDBJ databases">
        <title>Genome assembly of the deep-sea coral Lophelia pertusa.</title>
        <authorList>
            <person name="Herrera S."/>
            <person name="Cordes E."/>
        </authorList>
    </citation>
    <scope>NUCLEOTIDE SEQUENCE</scope>
    <source>
        <strain evidence="10">USNM1676648</strain>
        <tissue evidence="10">Polyp</tissue>
    </source>
</reference>
<evidence type="ECO:0000256" key="7">
    <source>
        <dbReference type="PROSITE-ProRule" id="PRU00782"/>
    </source>
</evidence>
<evidence type="ECO:0000313" key="11">
    <source>
        <dbReference type="Proteomes" id="UP001163046"/>
    </source>
</evidence>
<dbReference type="GO" id="GO:0005737">
    <property type="term" value="C:cytoplasm"/>
    <property type="evidence" value="ECO:0007669"/>
    <property type="project" value="TreeGrafter"/>
</dbReference>
<dbReference type="InterPro" id="IPR010926">
    <property type="entry name" value="Myosin_TH1"/>
</dbReference>
<dbReference type="Proteomes" id="UP001163046">
    <property type="component" value="Unassembled WGS sequence"/>
</dbReference>
<dbReference type="Pfam" id="PF00612">
    <property type="entry name" value="IQ"/>
    <property type="match status" value="2"/>
</dbReference>
<dbReference type="PROSITE" id="PS51456">
    <property type="entry name" value="MYOSIN_MOTOR"/>
    <property type="match status" value="1"/>
</dbReference>
<dbReference type="SMART" id="SM00015">
    <property type="entry name" value="IQ"/>
    <property type="match status" value="4"/>
</dbReference>
<dbReference type="Gene3D" id="1.10.10.820">
    <property type="match status" value="1"/>
</dbReference>
<gene>
    <name evidence="10" type="primary">Myo1C</name>
    <name evidence="10" type="ORF">OS493_002100</name>
</gene>
<sequence>MRASWFVRSTPVTLSSSTRPEHEPWLSLQGARQLQGVAEHVGQHENLWDRYNNKDIYTYIGNVVVSINPYRKFNLYTPERIAEYRSRNIYELPPHIFAIADVAYRSMRDYNQDQCILITGESGAGKTEASKIVMQYVAAVSGKGWEVDRVKEQLLQSNPVLEAFGNAKTLRNDNSSRFGKYMDIEFDFKGDPVGGVITKYLLEKSRVVNQAQGERNFHIFYHLLSGASDELLGKLHLESDCSTYNYLNHSGCTKVDTIDDKKDFLIIERAMDIVGFAQDEKQSIYTLLSAILNLGNVTFDEVVDQGGGHDAVALTNEKYLDWACEMLQCGTHLLSNALTKRTVEAGNERMATPLTAAQANYARDALCKATYRRMFSWLIQRVNDSIRVKKKGKRKVIGVLDIYGFEIFKTNSFEQFIINYCNEKLQQIFIELTLQFEQEEYIREGIEWTTIEYFNNAIICELIEKSHVGIIALLDEECVRPGEVSDETFIAKLNQHCIQHPHFETRTSKKFLSDFSLPHDCFRLRHYAGSVTYCVNGFVDKNNDLLYRDLSQCLYACGHPLAKKLFPEGCPTKASKKRPPTTGTQFKVSVSELMKNLKSKNPHYIRCIKPNDRKVAGMFDDKLVRHQIRYLGLLENVHVRRAGFAFRQEYDVALQRYKMLCAKTWPNWVGMPKEGLKELLKSLNIKPTAYAYGRTKIFIRNPRTLFDLEERRQQGMNRLAVLIQKIFRGWTQRTQYRKMKESEIIIAKYYRGFRDRRLYLQKRNAAIVIACFVRGWKARKLYKAMLYEKACIWAVGVIRTYFYGWQARKLYRSMVLEKKRIQAATIIAAYYTGWKVRRLYNPKFRRNAAPKIIKFLRLFLCYRFLTSLKKNLPSVSPVDTHWPSSSPMFRKTNGLLKDIYHAWRCKKFRDRCPPEKQAILKEKLQASEVFKDKKSSYPSTVPVPFQSDRANLMSNPKWKKNAKNNNQRIVWADSVLKINRKDGKAVPHILTVSDSEMLVLDPKSLLTKHYVDLGDIQRISVSPLKDGVIVFHIRTDKQDKNHLKGDFMFHTEHVVELVAKLLVQAESQQDMSAPVHVSDRIAVNFGGSPVELNFKPADKDIPQPLMCRRKGAVIDVMV</sequence>
<dbReference type="FunFam" id="1.10.10.820:FF:000001">
    <property type="entry name" value="Myosin heavy chain"/>
    <property type="match status" value="1"/>
</dbReference>
<dbReference type="CDD" id="cd01378">
    <property type="entry name" value="MYSc_Myo1"/>
    <property type="match status" value="1"/>
</dbReference>
<dbReference type="Pfam" id="PF06017">
    <property type="entry name" value="Myosin_TH1"/>
    <property type="match status" value="1"/>
</dbReference>